<name>A0A9Q8WGL3_9PEZI</name>
<feature type="domain" description="DUF427" evidence="1">
    <location>
        <begin position="139"/>
        <end position="222"/>
    </location>
</feature>
<dbReference type="InterPro" id="IPR007361">
    <property type="entry name" value="DUF427"/>
</dbReference>
<dbReference type="GeneID" id="73342417"/>
<dbReference type="PANTHER" id="PTHR43058:SF1">
    <property type="entry name" value="DUF427 DOMAIN-CONTAINING PROTEIN"/>
    <property type="match status" value="1"/>
</dbReference>
<dbReference type="PANTHER" id="PTHR43058">
    <property type="entry name" value="SLR0655 PROTEIN"/>
    <property type="match status" value="1"/>
</dbReference>
<proteinExistence type="predicted"/>
<keyword evidence="3" id="KW-1185">Reference proteome</keyword>
<accession>A0A9Q8WGL3</accession>
<reference evidence="2" key="1">
    <citation type="journal article" date="2021" name="Mol. Plant Microbe Interact.">
        <title>Complete Genome Sequence of the Plant-Pathogenic Fungus Colletotrichum lupini.</title>
        <authorList>
            <person name="Baroncelli R."/>
            <person name="Pensec F."/>
            <person name="Da Lio D."/>
            <person name="Boufleur T."/>
            <person name="Vicente I."/>
            <person name="Sarrocco S."/>
            <person name="Picot A."/>
            <person name="Baraldi E."/>
            <person name="Sukno S."/>
            <person name="Thon M."/>
            <person name="Le Floch G."/>
        </authorList>
    </citation>
    <scope>NUCLEOTIDE SEQUENCE</scope>
    <source>
        <strain evidence="2">IMI 504893</strain>
    </source>
</reference>
<dbReference type="RefSeq" id="XP_049144550.1">
    <property type="nucleotide sequence ID" value="XM_049287407.1"/>
</dbReference>
<dbReference type="AlphaFoldDB" id="A0A9Q8WGL3"/>
<evidence type="ECO:0000259" key="1">
    <source>
        <dbReference type="Pfam" id="PF04248"/>
    </source>
</evidence>
<dbReference type="Pfam" id="PF04248">
    <property type="entry name" value="NTP_transf_9"/>
    <property type="match status" value="1"/>
</dbReference>
<evidence type="ECO:0000313" key="3">
    <source>
        <dbReference type="Proteomes" id="UP000830671"/>
    </source>
</evidence>
<dbReference type="Gene3D" id="2.170.150.40">
    <property type="entry name" value="Domain of unknown function (DUF427)"/>
    <property type="match status" value="1"/>
</dbReference>
<dbReference type="EMBL" id="CP019476">
    <property type="protein sequence ID" value="UQC82928.1"/>
    <property type="molecule type" value="Genomic_DNA"/>
</dbReference>
<dbReference type="KEGG" id="clup:CLUP02_08418"/>
<evidence type="ECO:0000313" key="2">
    <source>
        <dbReference type="EMBL" id="UQC82928.1"/>
    </source>
</evidence>
<organism evidence="2 3">
    <name type="scientific">Colletotrichum lupini</name>
    <dbReference type="NCBI Taxonomy" id="145971"/>
    <lineage>
        <taxon>Eukaryota</taxon>
        <taxon>Fungi</taxon>
        <taxon>Dikarya</taxon>
        <taxon>Ascomycota</taxon>
        <taxon>Pezizomycotina</taxon>
        <taxon>Sordariomycetes</taxon>
        <taxon>Hypocreomycetidae</taxon>
        <taxon>Glomerellales</taxon>
        <taxon>Glomerellaceae</taxon>
        <taxon>Colletotrichum</taxon>
        <taxon>Colletotrichum acutatum species complex</taxon>
    </lineage>
</organism>
<gene>
    <name evidence="2" type="ORF">CLUP02_08418</name>
</gene>
<protein>
    <recommendedName>
        <fullName evidence="1">DUF427 domain-containing protein</fullName>
    </recommendedName>
</protein>
<dbReference type="InterPro" id="IPR038694">
    <property type="entry name" value="DUF427_sf"/>
</dbReference>
<sequence length="373" mass="40657">MGTGSAPPYQPHSPRHMRHVAYLIPTAKSQVVSRRQYRYQTSVKCPASRIVGILCYQGIITPQTNSQGAIGFDYTISSFGSSSSKIRIAKQNGYASENECANIPAATSVGEDISSLTNCVERLSDCGNPRCLLGSGDTSPPKFVTNPTCITYYLPPAALKVPLTPTRRSTYCEWKGGATYYTITAPKPSSGTLPEVISNRIWSYESPTPGFEAIKGYLSFYADPWSCFVDDEAVQPQPGDFYGGWVTSEIDGIVKGAHGNWDPVAEDAMTRLPAGRNLGSRLFMSISPSLLVVLFQHTASIQLVADVKAVKAQAGFPALIKFSGKSVEPKSFVYIQVTAPFLYILSLFDFGYGSDRSRLEHLSHNVLIDEYAI</sequence>
<dbReference type="Proteomes" id="UP000830671">
    <property type="component" value="Chromosome 4"/>
</dbReference>